<dbReference type="AlphaFoldDB" id="A0AAV7L0T1"/>
<protein>
    <submittedName>
        <fullName evidence="2">Uncharacterized protein</fullName>
    </submittedName>
</protein>
<name>A0AAV7L0T1_PLEWA</name>
<evidence type="ECO:0000313" key="2">
    <source>
        <dbReference type="EMBL" id="KAJ1081275.1"/>
    </source>
</evidence>
<keyword evidence="3" id="KW-1185">Reference proteome</keyword>
<sequence>MRPVGPLRREAVPAAGETGGPREEELVLAQRRGGDVQHRGCGRSLPPSGHQRGGGLLWPGRLLVSQLRAKRCAAQCADPDPGLYGDGAAQLVILPYRTTYWVIKYKLTLTRWSGLVNALSIGLEQQPG</sequence>
<organism evidence="2 3">
    <name type="scientific">Pleurodeles waltl</name>
    <name type="common">Iberian ribbed newt</name>
    <dbReference type="NCBI Taxonomy" id="8319"/>
    <lineage>
        <taxon>Eukaryota</taxon>
        <taxon>Metazoa</taxon>
        <taxon>Chordata</taxon>
        <taxon>Craniata</taxon>
        <taxon>Vertebrata</taxon>
        <taxon>Euteleostomi</taxon>
        <taxon>Amphibia</taxon>
        <taxon>Batrachia</taxon>
        <taxon>Caudata</taxon>
        <taxon>Salamandroidea</taxon>
        <taxon>Salamandridae</taxon>
        <taxon>Pleurodelinae</taxon>
        <taxon>Pleurodeles</taxon>
    </lineage>
</organism>
<dbReference type="EMBL" id="JANPWB010000016">
    <property type="protein sequence ID" value="KAJ1081275.1"/>
    <property type="molecule type" value="Genomic_DNA"/>
</dbReference>
<accession>A0AAV7L0T1</accession>
<proteinExistence type="predicted"/>
<evidence type="ECO:0000256" key="1">
    <source>
        <dbReference type="SAM" id="MobiDB-lite"/>
    </source>
</evidence>
<gene>
    <name evidence="2" type="ORF">NDU88_001457</name>
</gene>
<comment type="caution">
    <text evidence="2">The sequence shown here is derived from an EMBL/GenBank/DDBJ whole genome shotgun (WGS) entry which is preliminary data.</text>
</comment>
<dbReference type="Proteomes" id="UP001066276">
    <property type="component" value="Chromosome 12"/>
</dbReference>
<reference evidence="2" key="1">
    <citation type="journal article" date="2022" name="bioRxiv">
        <title>Sequencing and chromosome-scale assembly of the giantPleurodeles waltlgenome.</title>
        <authorList>
            <person name="Brown T."/>
            <person name="Elewa A."/>
            <person name="Iarovenko S."/>
            <person name="Subramanian E."/>
            <person name="Araus A.J."/>
            <person name="Petzold A."/>
            <person name="Susuki M."/>
            <person name="Suzuki K.-i.T."/>
            <person name="Hayashi T."/>
            <person name="Toyoda A."/>
            <person name="Oliveira C."/>
            <person name="Osipova E."/>
            <person name="Leigh N.D."/>
            <person name="Simon A."/>
            <person name="Yun M.H."/>
        </authorList>
    </citation>
    <scope>NUCLEOTIDE SEQUENCE</scope>
    <source>
        <strain evidence="2">20211129_DDA</strain>
        <tissue evidence="2">Liver</tissue>
    </source>
</reference>
<feature type="region of interest" description="Disordered" evidence="1">
    <location>
        <begin position="1"/>
        <end position="54"/>
    </location>
</feature>
<evidence type="ECO:0000313" key="3">
    <source>
        <dbReference type="Proteomes" id="UP001066276"/>
    </source>
</evidence>